<sequence>MKIDRRTAVLCLALALLMLSSCEADPQQDEGPLGGGSLDSSVDEAQASAPEPAGEQLDHEQMRQALEERTGAAHISDTDDWWPHLRDLNRELQRLQVDPTDCKPYVTASALPVPTGALGALAEDGDTQTVIYSFAETAAAEEYLSSERTGVSRCAEHTVIRDLGESTAEARTELTELELLSGAEDALAVRRVMTTDDTHQRQLAVLLRHGAVIVLSTQPEDEETAVDAALVTLEAQSAAVLSELVGEEITAPEPEPEEDQEDEEDEEEDSAAEDSAEDPDGGSQDETSDE</sequence>
<accession>A0A7K1UJY5</accession>
<gene>
    <name evidence="3" type="ORF">GNZ21_10555</name>
</gene>
<organism evidence="3 4">
    <name type="scientific">Nesterenkonia alkaliphila</name>
    <dbReference type="NCBI Taxonomy" id="1463631"/>
    <lineage>
        <taxon>Bacteria</taxon>
        <taxon>Bacillati</taxon>
        <taxon>Actinomycetota</taxon>
        <taxon>Actinomycetes</taxon>
        <taxon>Micrococcales</taxon>
        <taxon>Micrococcaceae</taxon>
        <taxon>Nesterenkonia</taxon>
    </lineage>
</organism>
<keyword evidence="4" id="KW-1185">Reference proteome</keyword>
<feature type="signal peptide" evidence="2">
    <location>
        <begin position="1"/>
        <end position="24"/>
    </location>
</feature>
<dbReference type="EMBL" id="WRPM01000072">
    <property type="protein sequence ID" value="MVT26793.1"/>
    <property type="molecule type" value="Genomic_DNA"/>
</dbReference>
<feature type="region of interest" description="Disordered" evidence="1">
    <location>
        <begin position="24"/>
        <end position="57"/>
    </location>
</feature>
<evidence type="ECO:0000313" key="3">
    <source>
        <dbReference type="EMBL" id="MVT26793.1"/>
    </source>
</evidence>
<evidence type="ECO:0000313" key="4">
    <source>
        <dbReference type="Proteomes" id="UP000460157"/>
    </source>
</evidence>
<evidence type="ECO:0008006" key="5">
    <source>
        <dbReference type="Google" id="ProtNLM"/>
    </source>
</evidence>
<dbReference type="OrthoDB" id="4964760at2"/>
<proteinExistence type="predicted"/>
<feature type="compositionally biased region" description="Acidic residues" evidence="1">
    <location>
        <begin position="254"/>
        <end position="280"/>
    </location>
</feature>
<comment type="caution">
    <text evidence="3">The sequence shown here is derived from an EMBL/GenBank/DDBJ whole genome shotgun (WGS) entry which is preliminary data.</text>
</comment>
<feature type="chain" id="PRO_5029636609" description="Secreted protein" evidence="2">
    <location>
        <begin position="25"/>
        <end position="290"/>
    </location>
</feature>
<reference evidence="3 4" key="1">
    <citation type="submission" date="2019-12" db="EMBL/GenBank/DDBJ databases">
        <title>Nesterenkonia muleiensis sp. nov., a novel actinobacterium isolated from sap of Populus euphratica.</title>
        <authorList>
            <person name="Wang R."/>
        </authorList>
    </citation>
    <scope>NUCLEOTIDE SEQUENCE [LARGE SCALE GENOMIC DNA]</scope>
    <source>
        <strain evidence="3 4">F10</strain>
    </source>
</reference>
<dbReference type="RefSeq" id="WP_157324119.1">
    <property type="nucleotide sequence ID" value="NZ_BMFX01000004.1"/>
</dbReference>
<feature type="region of interest" description="Disordered" evidence="1">
    <location>
        <begin position="242"/>
        <end position="290"/>
    </location>
</feature>
<evidence type="ECO:0000256" key="2">
    <source>
        <dbReference type="SAM" id="SignalP"/>
    </source>
</evidence>
<dbReference type="AlphaFoldDB" id="A0A7K1UJY5"/>
<name>A0A7K1UJY5_9MICC</name>
<protein>
    <recommendedName>
        <fullName evidence="5">Secreted protein</fullName>
    </recommendedName>
</protein>
<dbReference type="Proteomes" id="UP000460157">
    <property type="component" value="Unassembled WGS sequence"/>
</dbReference>
<keyword evidence="2" id="KW-0732">Signal</keyword>
<dbReference type="PROSITE" id="PS51257">
    <property type="entry name" value="PROKAR_LIPOPROTEIN"/>
    <property type="match status" value="1"/>
</dbReference>
<evidence type="ECO:0000256" key="1">
    <source>
        <dbReference type="SAM" id="MobiDB-lite"/>
    </source>
</evidence>